<keyword evidence="2" id="KW-1185">Reference proteome</keyword>
<proteinExistence type="predicted"/>
<dbReference type="Gene3D" id="3.20.20.80">
    <property type="entry name" value="Glycosidases"/>
    <property type="match status" value="1"/>
</dbReference>
<gene>
    <name evidence="1" type="ordered locus">Rta_04580</name>
</gene>
<dbReference type="STRING" id="365046.Rta_04580"/>
<dbReference type="PATRIC" id="fig|365046.3.peg.473"/>
<dbReference type="HOGENOM" id="CLU_046663_0_0_4"/>
<keyword evidence="1" id="KW-0378">Hydrolase</keyword>
<protein>
    <submittedName>
        <fullName evidence="1">Candidate b-glycosidase, Glycoside Hydrolase Family 1</fullName>
    </submittedName>
</protein>
<dbReference type="EMBL" id="CP000245">
    <property type="protein sequence ID" value="AEG91529.1"/>
    <property type="molecule type" value="Genomic_DNA"/>
</dbReference>
<organism evidence="1 2">
    <name type="scientific">Ramlibacter tataouinensis (strain ATCC BAA-407 / DSM 14655 / LMG 21543 / TTB310)</name>
    <dbReference type="NCBI Taxonomy" id="365046"/>
    <lineage>
        <taxon>Bacteria</taxon>
        <taxon>Pseudomonadati</taxon>
        <taxon>Pseudomonadota</taxon>
        <taxon>Betaproteobacteria</taxon>
        <taxon>Burkholderiales</taxon>
        <taxon>Comamonadaceae</taxon>
        <taxon>Ramlibacter</taxon>
    </lineage>
</organism>
<dbReference type="KEGG" id="rta:Rta_04580"/>
<dbReference type="GO" id="GO:0016798">
    <property type="term" value="F:hydrolase activity, acting on glycosyl bonds"/>
    <property type="evidence" value="ECO:0007669"/>
    <property type="project" value="UniProtKB-KW"/>
</dbReference>
<dbReference type="SUPFAM" id="SSF51445">
    <property type="entry name" value="(Trans)glycosidases"/>
    <property type="match status" value="1"/>
</dbReference>
<evidence type="ECO:0000313" key="2">
    <source>
        <dbReference type="Proteomes" id="UP000008385"/>
    </source>
</evidence>
<name>F5Y625_RAMTT</name>
<dbReference type="AlphaFoldDB" id="F5Y625"/>
<dbReference type="eggNOG" id="COG2723">
    <property type="taxonomic scope" value="Bacteria"/>
</dbReference>
<dbReference type="Proteomes" id="UP000008385">
    <property type="component" value="Chromosome"/>
</dbReference>
<evidence type="ECO:0000313" key="1">
    <source>
        <dbReference type="EMBL" id="AEG91529.1"/>
    </source>
</evidence>
<reference evidence="1 2" key="2">
    <citation type="journal article" date="2011" name="PLoS ONE">
        <title>The Cyst-Dividing Bacterium Ramlibacter tataouinensis TTB310 Genome Reveals a Well-Stocked Toolbox for Adaptation to a Desert Environment.</title>
        <authorList>
            <person name="De Luca G."/>
            <person name="Barakat M."/>
            <person name="Ortet P."/>
            <person name="Fochesato S."/>
            <person name="Jourlin-Castelli C."/>
            <person name="Ansaldi M."/>
            <person name="Py B."/>
            <person name="Fichant G."/>
            <person name="Coutinho P.M."/>
            <person name="Voulhoux R."/>
            <person name="Bastien O."/>
            <person name="Marechal E."/>
            <person name="Henrissat B."/>
            <person name="Quentin Y."/>
            <person name="Noirot P."/>
            <person name="Filloux A."/>
            <person name="Mejean V."/>
            <person name="Dubow M.S."/>
            <person name="Barras F."/>
            <person name="Barbe V."/>
            <person name="Weissenbach J."/>
            <person name="Mihalcescu I."/>
            <person name="Vermeglio A."/>
            <person name="Achouak W."/>
            <person name="Heulin T."/>
        </authorList>
    </citation>
    <scope>NUCLEOTIDE SEQUENCE [LARGE SCALE GENOMIC DNA]</scope>
    <source>
        <strain evidence="2">ATCC BAA-407 / DSM 14655 / LMG 21543 / TTB310</strain>
    </source>
</reference>
<reference evidence="2" key="1">
    <citation type="submission" date="2006-01" db="EMBL/GenBank/DDBJ databases">
        <title>Genome of the cyst-dividing bacterium Ramlibacter tataouinensis.</title>
        <authorList>
            <person name="Barakat M."/>
            <person name="Ortet P."/>
            <person name="De Luca G."/>
            <person name="Jourlin-Castelli C."/>
            <person name="Ansaldi M."/>
            <person name="Py B."/>
            <person name="Fichant G."/>
            <person name="Coutinho P."/>
            <person name="Voulhoux R."/>
            <person name="Bastien O."/>
            <person name="Roy S."/>
            <person name="Marechal E."/>
            <person name="Henrissat B."/>
            <person name="Quentin Y."/>
            <person name="Noirot P."/>
            <person name="Filloux A."/>
            <person name="Mejean V."/>
            <person name="DuBow M."/>
            <person name="Barras F."/>
            <person name="Heulin T."/>
        </authorList>
    </citation>
    <scope>NUCLEOTIDE SEQUENCE [LARGE SCALE GENOMIC DNA]</scope>
    <source>
        <strain evidence="2">ATCC BAA-407 / DSM 14655 / LMG 21543 / TTB310</strain>
    </source>
</reference>
<sequence>MDGMDHHPGIFPTFFLSGFECSTFDWKGGGRRNLVEETQHREHAMEDYRLLRELGIAVAREGIPWPLADRDGRFDFSCIEPMVEALRTHRITPVWDLCHYGYPDGLDPFSAEFSRSFARYCRAAAEHVSQRLPGPYFFTPINEITFFAFCGGEWGWVAPYCNSRKDRERLRIALCAAAIAGVKAIREVLPEARMMHVDPLVQVVAPRDRPDLADEAAHETHVDTFLAWDILCGLAHPELGGSPEVLDIVGANNYSFGQMEYRQEGPHQALEPGHPGIEPLCHLLQRIWERYRRPMVIGETSGMGQGRPEWLRDVMHEALAAVNQGMDLHGVCLFPAVDMPDWHTGQWLHNGICDLVEEEGGRLRRVPHAPYVDELRRWQKELNRVTVLDADPYSDPVDLGDVVEAARRLRPRPDADWH</sequence>
<accession>F5Y625</accession>
<keyword evidence="1" id="KW-0326">Glycosidase</keyword>
<dbReference type="InterPro" id="IPR017853">
    <property type="entry name" value="GH"/>
</dbReference>